<name>A0ABM9UP56_SARVE</name>
<keyword evidence="2" id="KW-0808">Transferase</keyword>
<gene>
    <name evidence="2" type="ORF">ERS852473_00954</name>
</gene>
<comment type="caution">
    <text evidence="2">The sequence shown here is derived from an EMBL/GenBank/DDBJ whole genome shotgun (WGS) entry which is preliminary data.</text>
</comment>
<evidence type="ECO:0000259" key="1">
    <source>
        <dbReference type="Pfam" id="PF00535"/>
    </source>
</evidence>
<dbReference type="Proteomes" id="UP000095488">
    <property type="component" value="Unassembled WGS sequence"/>
</dbReference>
<dbReference type="InterPro" id="IPR029044">
    <property type="entry name" value="Nucleotide-diphossugar_trans"/>
</dbReference>
<feature type="domain" description="Glycosyltransferase 2-like" evidence="1">
    <location>
        <begin position="10"/>
        <end position="147"/>
    </location>
</feature>
<accession>A0ABM9UP56</accession>
<dbReference type="GO" id="GO:0016740">
    <property type="term" value="F:transferase activity"/>
    <property type="evidence" value="ECO:0007669"/>
    <property type="project" value="UniProtKB-KW"/>
</dbReference>
<dbReference type="SUPFAM" id="SSF53448">
    <property type="entry name" value="Nucleotide-diphospho-sugar transferases"/>
    <property type="match status" value="1"/>
</dbReference>
<dbReference type="Pfam" id="PF00535">
    <property type="entry name" value="Glycos_transf_2"/>
    <property type="match status" value="1"/>
</dbReference>
<evidence type="ECO:0000313" key="2">
    <source>
        <dbReference type="EMBL" id="CUN74121.1"/>
    </source>
</evidence>
<evidence type="ECO:0000313" key="3">
    <source>
        <dbReference type="Proteomes" id="UP000095488"/>
    </source>
</evidence>
<sequence>MVKIKKLKFSLIMATYGREKEVGEFLSKLKINDYPKEKIEVIIVDQNDKINLKPIIKKYENDFKIIYIKSNVKGLARNRNIGLSKATGDIIAFPDDDCEYISDTLIKVNNYLNTSASNIVMGRIIERDGSDSLRTWKKENFEVNKSNFYTSCSSVTMFFKKENTSLLFNENLGAGAKFGSCEDSDILYRNLKANNKVLYKSDIKIYHPHYDSNENMSREKIYSYGLGFGAFVKSNLDINTIMLFVKAQGYHMIKTLYYLLTFKFDKCKNSYISFISRVNGLISY</sequence>
<dbReference type="RefSeq" id="WP_235804565.1">
    <property type="nucleotide sequence ID" value="NZ_CABIXL010000003.1"/>
</dbReference>
<dbReference type="Gene3D" id="3.90.550.10">
    <property type="entry name" value="Spore Coat Polysaccharide Biosynthesis Protein SpsA, Chain A"/>
    <property type="match status" value="1"/>
</dbReference>
<keyword evidence="3" id="KW-1185">Reference proteome</keyword>
<dbReference type="CDD" id="cd00761">
    <property type="entry name" value="Glyco_tranf_GTA_type"/>
    <property type="match status" value="1"/>
</dbReference>
<dbReference type="InterPro" id="IPR001173">
    <property type="entry name" value="Glyco_trans_2-like"/>
</dbReference>
<proteinExistence type="predicted"/>
<dbReference type="EMBL" id="CYZR01000003">
    <property type="protein sequence ID" value="CUN74121.1"/>
    <property type="molecule type" value="Genomic_DNA"/>
</dbReference>
<organism evidence="2 3">
    <name type="scientific">Sarcina ventriculi</name>
    <name type="common">Clostridium ventriculi</name>
    <dbReference type="NCBI Taxonomy" id="1267"/>
    <lineage>
        <taxon>Bacteria</taxon>
        <taxon>Bacillati</taxon>
        <taxon>Bacillota</taxon>
        <taxon>Clostridia</taxon>
        <taxon>Eubacteriales</taxon>
        <taxon>Clostridiaceae</taxon>
        <taxon>Sarcina</taxon>
    </lineage>
</organism>
<protein>
    <submittedName>
        <fullName evidence="2">Glycosyl transferase</fullName>
    </submittedName>
</protein>
<reference evidence="2 3" key="1">
    <citation type="submission" date="2015-09" db="EMBL/GenBank/DDBJ databases">
        <authorList>
            <consortium name="Pathogen Informatics"/>
        </authorList>
    </citation>
    <scope>NUCLEOTIDE SEQUENCE [LARGE SCALE GENOMIC DNA]</scope>
    <source>
        <strain evidence="2 3">2789STDY5834858</strain>
    </source>
</reference>
<dbReference type="PANTHER" id="PTHR22916">
    <property type="entry name" value="GLYCOSYLTRANSFERASE"/>
    <property type="match status" value="1"/>
</dbReference>
<dbReference type="PANTHER" id="PTHR22916:SF64">
    <property type="entry name" value="TRANSFERASE, PUTATIVE-RELATED"/>
    <property type="match status" value="1"/>
</dbReference>